<dbReference type="Pfam" id="PF13181">
    <property type="entry name" value="TPR_8"/>
    <property type="match status" value="1"/>
</dbReference>
<accession>A0A815CEY2</accession>
<evidence type="ECO:0000313" key="8">
    <source>
        <dbReference type="Proteomes" id="UP000663877"/>
    </source>
</evidence>
<dbReference type="PROSITE" id="PS50293">
    <property type="entry name" value="TPR_REGION"/>
    <property type="match status" value="2"/>
</dbReference>
<dbReference type="PROSITE" id="PS51996">
    <property type="entry name" value="TR_MART"/>
    <property type="match status" value="1"/>
</dbReference>
<proteinExistence type="predicted"/>
<feature type="repeat" description="TPR" evidence="3">
    <location>
        <begin position="284"/>
        <end position="317"/>
    </location>
</feature>
<keyword evidence="1" id="KW-0677">Repeat</keyword>
<evidence type="ECO:0000313" key="6">
    <source>
        <dbReference type="EMBL" id="CAF1565720.1"/>
    </source>
</evidence>
<keyword evidence="7" id="KW-1185">Reference proteome</keyword>
<dbReference type="OrthoDB" id="5587616at2759"/>
<dbReference type="PANTHER" id="PTHR45641:SF19">
    <property type="entry name" value="NEPHROCYSTIN-3"/>
    <property type="match status" value="1"/>
</dbReference>
<evidence type="ECO:0000259" key="4">
    <source>
        <dbReference type="Pfam" id="PF03496"/>
    </source>
</evidence>
<name>A0A815CEY2_9BILA</name>
<gene>
    <name evidence="5" type="ORF">BJG266_LOCUS31323</name>
    <name evidence="6" type="ORF">QVE165_LOCUS48330</name>
</gene>
<evidence type="ECO:0000256" key="1">
    <source>
        <dbReference type="ARBA" id="ARBA00022737"/>
    </source>
</evidence>
<dbReference type="InterPro" id="IPR011990">
    <property type="entry name" value="TPR-like_helical_dom_sf"/>
</dbReference>
<dbReference type="EMBL" id="CAJNOI010000454">
    <property type="protein sequence ID" value="CAF1283258.1"/>
    <property type="molecule type" value="Genomic_DNA"/>
</dbReference>
<dbReference type="InterPro" id="IPR003540">
    <property type="entry name" value="ADP-ribosyltransferase"/>
</dbReference>
<feature type="repeat" description="TPR" evidence="3">
    <location>
        <begin position="368"/>
        <end position="401"/>
    </location>
</feature>
<protein>
    <recommendedName>
        <fullName evidence="4">ADP ribosyltransferase domain-containing protein</fullName>
    </recommendedName>
</protein>
<evidence type="ECO:0000313" key="7">
    <source>
        <dbReference type="Proteomes" id="UP000663832"/>
    </source>
</evidence>
<reference evidence="5" key="1">
    <citation type="submission" date="2021-02" db="EMBL/GenBank/DDBJ databases">
        <authorList>
            <person name="Nowell W R."/>
        </authorList>
    </citation>
    <scope>NUCLEOTIDE SEQUENCE</scope>
</reference>
<dbReference type="EMBL" id="CAJNOM010000808">
    <property type="protein sequence ID" value="CAF1565720.1"/>
    <property type="molecule type" value="Genomic_DNA"/>
</dbReference>
<dbReference type="InterPro" id="IPR019734">
    <property type="entry name" value="TPR_rpt"/>
</dbReference>
<dbReference type="Proteomes" id="UP000663877">
    <property type="component" value="Unassembled WGS sequence"/>
</dbReference>
<keyword evidence="2 3" id="KW-0802">TPR repeat</keyword>
<dbReference type="Pfam" id="PF13424">
    <property type="entry name" value="TPR_12"/>
    <property type="match status" value="2"/>
</dbReference>
<dbReference type="Pfam" id="PF03496">
    <property type="entry name" value="ADPrib_exo_Tox"/>
    <property type="match status" value="1"/>
</dbReference>
<evidence type="ECO:0000256" key="3">
    <source>
        <dbReference type="PROSITE-ProRule" id="PRU00339"/>
    </source>
</evidence>
<dbReference type="Gene3D" id="1.25.40.10">
    <property type="entry name" value="Tetratricopeptide repeat domain"/>
    <property type="match status" value="2"/>
</dbReference>
<dbReference type="PANTHER" id="PTHR45641">
    <property type="entry name" value="TETRATRICOPEPTIDE REPEAT PROTEIN (AFU_ORTHOLOGUE AFUA_6G03870)"/>
    <property type="match status" value="1"/>
</dbReference>
<organism evidence="5 8">
    <name type="scientific">Adineta steineri</name>
    <dbReference type="NCBI Taxonomy" id="433720"/>
    <lineage>
        <taxon>Eukaryota</taxon>
        <taxon>Metazoa</taxon>
        <taxon>Spiralia</taxon>
        <taxon>Gnathifera</taxon>
        <taxon>Rotifera</taxon>
        <taxon>Eurotatoria</taxon>
        <taxon>Bdelloidea</taxon>
        <taxon>Adinetida</taxon>
        <taxon>Adinetidae</taxon>
        <taxon>Adineta</taxon>
    </lineage>
</organism>
<dbReference type="SUPFAM" id="SSF56399">
    <property type="entry name" value="ADP-ribosylation"/>
    <property type="match status" value="1"/>
</dbReference>
<dbReference type="SUPFAM" id="SSF81901">
    <property type="entry name" value="HCP-like"/>
    <property type="match status" value="1"/>
</dbReference>
<dbReference type="GO" id="GO:0005576">
    <property type="term" value="C:extracellular region"/>
    <property type="evidence" value="ECO:0007669"/>
    <property type="project" value="InterPro"/>
</dbReference>
<dbReference type="Gene3D" id="3.90.176.10">
    <property type="entry name" value="Toxin ADP-ribosyltransferase, Chain A, domain 1"/>
    <property type="match status" value="1"/>
</dbReference>
<feature type="domain" description="ADP ribosyltransferase" evidence="4">
    <location>
        <begin position="7"/>
        <end position="175"/>
    </location>
</feature>
<dbReference type="SMART" id="SM00028">
    <property type="entry name" value="TPR"/>
    <property type="match status" value="7"/>
</dbReference>
<feature type="repeat" description="TPR" evidence="3">
    <location>
        <begin position="452"/>
        <end position="485"/>
    </location>
</feature>
<dbReference type="PROSITE" id="PS50005">
    <property type="entry name" value="TPR"/>
    <property type="match status" value="3"/>
</dbReference>
<evidence type="ECO:0000256" key="2">
    <source>
        <dbReference type="ARBA" id="ARBA00022803"/>
    </source>
</evidence>
<evidence type="ECO:0000313" key="5">
    <source>
        <dbReference type="EMBL" id="CAF1283258.1"/>
    </source>
</evidence>
<comment type="caution">
    <text evidence="5">The sequence shown here is derived from an EMBL/GenBank/DDBJ whole genome shotgun (WGS) entry which is preliminary data.</text>
</comment>
<dbReference type="AlphaFoldDB" id="A0A815CEY2"/>
<dbReference type="Proteomes" id="UP000663832">
    <property type="component" value="Unassembled WGS sequence"/>
</dbReference>
<sequence>MAKNYQSKQAIWWYTKEIFLYPMLNRALRLTEIDIILKIAFFIKDLHQELEQLHSKEFPRTSSNKPFTVYRGQCVSEVDMEKIRETKGGLIAFTNFLSTSKQREVSMNFALLSLRKNPSEVGILYVMNINPRKATTAFASIDSVSALKGEDEVLFSMNSIFRIGDITKAKEHERLYEVNLTLTNEDDKGLRKLTNHIRKTNYPTENPWFRLGFLVKKMGHTDKAKEIFQTLLDQTDDDEAKSTIYFELATAYCANGDHKEALALYAKQLLIQRKLFSPDHIFLAPTYHNVGKVYYDLGDYTKALDYYKKALEIRKKSLPPNDPDLGVSYNNIAGIYEKMHDNKSFLEYSKKALEIGKRSLPSNDPDLAKTYGNIGLQHYNTGNYPEAMEYYNKTLEIQEKSLTPYHPDLAMCYNNIAGVHHAMGDNKSALECMEKAHEIRKKSLRPNHPDMGMSYNNIGYVYEQMGNYLKARSNYQTAVDIAKKSLPPNHDFRRIWVMNLERVNNK</sequence>